<dbReference type="Proteomes" id="UP000284605">
    <property type="component" value="Unassembled WGS sequence"/>
</dbReference>
<evidence type="ECO:0000256" key="2">
    <source>
        <dbReference type="ARBA" id="ARBA00023125"/>
    </source>
</evidence>
<feature type="domain" description="HTH tetR-type" evidence="5">
    <location>
        <begin position="1"/>
        <end position="55"/>
    </location>
</feature>
<dbReference type="PANTHER" id="PTHR30055:SF223">
    <property type="entry name" value="HTH-TYPE TRANSCRIPTIONAL REGULATOR UIDR"/>
    <property type="match status" value="1"/>
</dbReference>
<comment type="caution">
    <text evidence="6">The sequence shown here is derived from an EMBL/GenBank/DDBJ whole genome shotgun (WGS) entry which is preliminary data.</text>
</comment>
<dbReference type="InterPro" id="IPR001647">
    <property type="entry name" value="HTH_TetR"/>
</dbReference>
<dbReference type="Gene3D" id="1.10.357.10">
    <property type="entry name" value="Tetracycline Repressor, domain 2"/>
    <property type="match status" value="1"/>
</dbReference>
<dbReference type="SUPFAM" id="SSF46689">
    <property type="entry name" value="Homeodomain-like"/>
    <property type="match status" value="1"/>
</dbReference>
<evidence type="ECO:0000256" key="3">
    <source>
        <dbReference type="ARBA" id="ARBA00023163"/>
    </source>
</evidence>
<feature type="DNA-binding region" description="H-T-H motif" evidence="4">
    <location>
        <begin position="18"/>
        <end position="37"/>
    </location>
</feature>
<dbReference type="FunFam" id="1.10.10.60:FF:000141">
    <property type="entry name" value="TetR family transcriptional regulator"/>
    <property type="match status" value="1"/>
</dbReference>
<evidence type="ECO:0000313" key="7">
    <source>
        <dbReference type="Proteomes" id="UP000284605"/>
    </source>
</evidence>
<dbReference type="EMBL" id="QYUK01000016">
    <property type="protein sequence ID" value="RJF80841.1"/>
    <property type="molecule type" value="Genomic_DNA"/>
</dbReference>
<keyword evidence="1" id="KW-0805">Transcription regulation</keyword>
<accession>A0A418VUK4</accession>
<name>A0A418VUK4_9PROT</name>
<gene>
    <name evidence="6" type="ORF">D3874_26435</name>
</gene>
<reference evidence="6 7" key="1">
    <citation type="submission" date="2018-09" db="EMBL/GenBank/DDBJ databases">
        <authorList>
            <person name="Zhu H."/>
        </authorList>
    </citation>
    <scope>NUCLEOTIDE SEQUENCE [LARGE SCALE GENOMIC DNA]</scope>
    <source>
        <strain evidence="6 7">K1W22B-8</strain>
    </source>
</reference>
<protein>
    <submittedName>
        <fullName evidence="6">TetR/AcrR family transcriptional regulator</fullName>
    </submittedName>
</protein>
<dbReference type="AlphaFoldDB" id="A0A418VUK4"/>
<dbReference type="GO" id="GO:0003700">
    <property type="term" value="F:DNA-binding transcription factor activity"/>
    <property type="evidence" value="ECO:0007669"/>
    <property type="project" value="TreeGrafter"/>
</dbReference>
<proteinExistence type="predicted"/>
<dbReference type="InterPro" id="IPR050109">
    <property type="entry name" value="HTH-type_TetR-like_transc_reg"/>
</dbReference>
<dbReference type="PANTHER" id="PTHR30055">
    <property type="entry name" value="HTH-TYPE TRANSCRIPTIONAL REGULATOR RUTR"/>
    <property type="match status" value="1"/>
</dbReference>
<evidence type="ECO:0000259" key="5">
    <source>
        <dbReference type="PROSITE" id="PS50977"/>
    </source>
</evidence>
<evidence type="ECO:0000256" key="1">
    <source>
        <dbReference type="ARBA" id="ARBA00023015"/>
    </source>
</evidence>
<organism evidence="6 7">
    <name type="scientific">Oleomonas cavernae</name>
    <dbReference type="NCBI Taxonomy" id="2320859"/>
    <lineage>
        <taxon>Bacteria</taxon>
        <taxon>Pseudomonadati</taxon>
        <taxon>Pseudomonadota</taxon>
        <taxon>Alphaproteobacteria</taxon>
        <taxon>Acetobacterales</taxon>
        <taxon>Acetobacteraceae</taxon>
        <taxon>Oleomonas</taxon>
    </lineage>
</organism>
<sequence>MIEAALAEFAEKGYAATRLEEVARRIGVSKGTIYVYFASKEELFKAMVRTTLVPLFEGSSSWWRNRPPAARPCCARCSTLPIAAWWARPRRGNSCA</sequence>
<evidence type="ECO:0000313" key="6">
    <source>
        <dbReference type="EMBL" id="RJF80841.1"/>
    </source>
</evidence>
<keyword evidence="2 4" id="KW-0238">DNA-binding</keyword>
<dbReference type="GO" id="GO:0000976">
    <property type="term" value="F:transcription cis-regulatory region binding"/>
    <property type="evidence" value="ECO:0007669"/>
    <property type="project" value="TreeGrafter"/>
</dbReference>
<dbReference type="InterPro" id="IPR009057">
    <property type="entry name" value="Homeodomain-like_sf"/>
</dbReference>
<keyword evidence="3" id="KW-0804">Transcription</keyword>
<dbReference type="PROSITE" id="PS50977">
    <property type="entry name" value="HTH_TETR_2"/>
    <property type="match status" value="1"/>
</dbReference>
<dbReference type="Pfam" id="PF00440">
    <property type="entry name" value="TetR_N"/>
    <property type="match status" value="1"/>
</dbReference>
<keyword evidence="7" id="KW-1185">Reference proteome</keyword>
<dbReference type="PRINTS" id="PR00455">
    <property type="entry name" value="HTHTETR"/>
</dbReference>
<evidence type="ECO:0000256" key="4">
    <source>
        <dbReference type="PROSITE-ProRule" id="PRU00335"/>
    </source>
</evidence>
<dbReference type="OrthoDB" id="9803547at2"/>